<evidence type="ECO:0000313" key="5">
    <source>
        <dbReference type="EMBL" id="SDM31029.1"/>
    </source>
</evidence>
<keyword evidence="3" id="KW-0804">Transcription</keyword>
<evidence type="ECO:0000256" key="3">
    <source>
        <dbReference type="ARBA" id="ARBA00023163"/>
    </source>
</evidence>
<dbReference type="PROSITE" id="PS50043">
    <property type="entry name" value="HTH_LUXR_2"/>
    <property type="match status" value="1"/>
</dbReference>
<dbReference type="InterPro" id="IPR036388">
    <property type="entry name" value="WH-like_DNA-bd_sf"/>
</dbReference>
<dbReference type="AlphaFoldDB" id="A0A1G9S693"/>
<dbReference type="PANTHER" id="PTHR44688">
    <property type="entry name" value="DNA-BINDING TRANSCRIPTIONAL ACTIVATOR DEVR_DOSR"/>
    <property type="match status" value="1"/>
</dbReference>
<keyword evidence="1" id="KW-0805">Transcription regulation</keyword>
<keyword evidence="6" id="KW-1185">Reference proteome</keyword>
<reference evidence="5 6" key="1">
    <citation type="submission" date="2016-10" db="EMBL/GenBank/DDBJ databases">
        <authorList>
            <person name="de Groot N.N."/>
        </authorList>
    </citation>
    <scope>NUCLEOTIDE SEQUENCE [LARGE SCALE GENOMIC DNA]</scope>
    <source>
        <strain evidence="5 6">DSM 44149</strain>
    </source>
</reference>
<organism evidence="5 6">
    <name type="scientific">Allokutzneria albata</name>
    <name type="common">Kibdelosporangium albatum</name>
    <dbReference type="NCBI Taxonomy" id="211114"/>
    <lineage>
        <taxon>Bacteria</taxon>
        <taxon>Bacillati</taxon>
        <taxon>Actinomycetota</taxon>
        <taxon>Actinomycetes</taxon>
        <taxon>Pseudonocardiales</taxon>
        <taxon>Pseudonocardiaceae</taxon>
        <taxon>Allokutzneria</taxon>
    </lineage>
</organism>
<keyword evidence="2" id="KW-0238">DNA-binding</keyword>
<evidence type="ECO:0000256" key="1">
    <source>
        <dbReference type="ARBA" id="ARBA00023015"/>
    </source>
</evidence>
<dbReference type="InterPro" id="IPR000792">
    <property type="entry name" value="Tscrpt_reg_LuxR_C"/>
</dbReference>
<evidence type="ECO:0000256" key="2">
    <source>
        <dbReference type="ARBA" id="ARBA00023125"/>
    </source>
</evidence>
<accession>A0A1G9S693</accession>
<feature type="domain" description="HTH luxR-type" evidence="4">
    <location>
        <begin position="39"/>
        <end position="104"/>
    </location>
</feature>
<evidence type="ECO:0000313" key="6">
    <source>
        <dbReference type="Proteomes" id="UP000183376"/>
    </source>
</evidence>
<dbReference type="PRINTS" id="PR00038">
    <property type="entry name" value="HTHLUXR"/>
</dbReference>
<dbReference type="PANTHER" id="PTHR44688:SF16">
    <property type="entry name" value="DNA-BINDING TRANSCRIPTIONAL ACTIVATOR DEVR_DOSR"/>
    <property type="match status" value="1"/>
</dbReference>
<dbReference type="SMART" id="SM00421">
    <property type="entry name" value="HTH_LUXR"/>
    <property type="match status" value="1"/>
</dbReference>
<dbReference type="GO" id="GO:0006355">
    <property type="term" value="P:regulation of DNA-templated transcription"/>
    <property type="evidence" value="ECO:0007669"/>
    <property type="project" value="InterPro"/>
</dbReference>
<dbReference type="STRING" id="211114.SAMN04489726_0921"/>
<dbReference type="GO" id="GO:0003677">
    <property type="term" value="F:DNA binding"/>
    <property type="evidence" value="ECO:0007669"/>
    <property type="project" value="UniProtKB-KW"/>
</dbReference>
<dbReference type="Proteomes" id="UP000183376">
    <property type="component" value="Chromosome I"/>
</dbReference>
<dbReference type="EMBL" id="LT629701">
    <property type="protein sequence ID" value="SDM31029.1"/>
    <property type="molecule type" value="Genomic_DNA"/>
</dbReference>
<dbReference type="Gene3D" id="1.10.10.10">
    <property type="entry name" value="Winged helix-like DNA-binding domain superfamily/Winged helix DNA-binding domain"/>
    <property type="match status" value="1"/>
</dbReference>
<dbReference type="InterPro" id="IPR016032">
    <property type="entry name" value="Sig_transdc_resp-reg_C-effctor"/>
</dbReference>
<dbReference type="RefSeq" id="WP_052407548.1">
    <property type="nucleotide sequence ID" value="NZ_JOEF01000015.1"/>
</dbReference>
<name>A0A1G9S693_ALLAB</name>
<dbReference type="CDD" id="cd06170">
    <property type="entry name" value="LuxR_C_like"/>
    <property type="match status" value="1"/>
</dbReference>
<proteinExistence type="predicted"/>
<protein>
    <submittedName>
        <fullName evidence="5">Regulatory protein, luxR family</fullName>
    </submittedName>
</protein>
<sequence length="127" mass="13908">MNSDVSDNAISPEIFCPLQSHPARRGLDLPTGRIAWQALINRLPQLSTRELEVLLLLGIGASNRRIATRLGVTERTVKAHVAQILTKLGVESRLQAGLVSVVFQLTSQKERELLVAPPRSGIEPKVN</sequence>
<dbReference type="Pfam" id="PF00196">
    <property type="entry name" value="GerE"/>
    <property type="match status" value="1"/>
</dbReference>
<gene>
    <name evidence="5" type="ORF">SAMN04489726_0921</name>
</gene>
<dbReference type="SUPFAM" id="SSF46894">
    <property type="entry name" value="C-terminal effector domain of the bipartite response regulators"/>
    <property type="match status" value="1"/>
</dbReference>
<evidence type="ECO:0000259" key="4">
    <source>
        <dbReference type="PROSITE" id="PS50043"/>
    </source>
</evidence>